<dbReference type="Proteomes" id="UP000600946">
    <property type="component" value="Unassembled WGS sequence"/>
</dbReference>
<sequence>MLTVAAVSACGAKGDGESVSGTRHDMRHVPRQTVTDRRPLLVSQCTTRTKQVKHKSTTGSGSQKQTRTWYTSEPYQDCKKVQHGTEPYTRVTQTERWCVELDDVNGNTAQDRIWYEVNPKVYQQAAETKVGSKVTFTPLHSGC</sequence>
<gene>
    <name evidence="2" type="ORF">GCM10010326_37320</name>
</gene>
<evidence type="ECO:0000313" key="3">
    <source>
        <dbReference type="Proteomes" id="UP000600946"/>
    </source>
</evidence>
<reference evidence="3" key="1">
    <citation type="journal article" date="2019" name="Int. J. Syst. Evol. Microbiol.">
        <title>The Global Catalogue of Microorganisms (GCM) 10K type strain sequencing project: providing services to taxonomists for standard genome sequencing and annotation.</title>
        <authorList>
            <consortium name="The Broad Institute Genomics Platform"/>
            <consortium name="The Broad Institute Genome Sequencing Center for Infectious Disease"/>
            <person name="Wu L."/>
            <person name="Ma J."/>
        </authorList>
    </citation>
    <scope>NUCLEOTIDE SEQUENCE [LARGE SCALE GENOMIC DNA]</scope>
    <source>
        <strain evidence="3">JCM 4594</strain>
    </source>
</reference>
<protein>
    <recommendedName>
        <fullName evidence="4">Lipoprotein</fullName>
    </recommendedName>
</protein>
<proteinExistence type="predicted"/>
<feature type="region of interest" description="Disordered" evidence="1">
    <location>
        <begin position="46"/>
        <end position="69"/>
    </location>
</feature>
<dbReference type="EMBL" id="BMUU01000006">
    <property type="protein sequence ID" value="GGY39920.1"/>
    <property type="molecule type" value="Genomic_DNA"/>
</dbReference>
<comment type="caution">
    <text evidence="2">The sequence shown here is derived from an EMBL/GenBank/DDBJ whole genome shotgun (WGS) entry which is preliminary data.</text>
</comment>
<accession>A0ABQ3ABQ2</accession>
<organism evidence="2 3">
    <name type="scientific">Streptomyces xanthochromogenes</name>
    <dbReference type="NCBI Taxonomy" id="67384"/>
    <lineage>
        <taxon>Bacteria</taxon>
        <taxon>Bacillati</taxon>
        <taxon>Actinomycetota</taxon>
        <taxon>Actinomycetes</taxon>
        <taxon>Kitasatosporales</taxon>
        <taxon>Streptomycetaceae</taxon>
        <taxon>Streptomyces</taxon>
    </lineage>
</organism>
<name>A0ABQ3ABQ2_9ACTN</name>
<evidence type="ECO:0000256" key="1">
    <source>
        <dbReference type="SAM" id="MobiDB-lite"/>
    </source>
</evidence>
<keyword evidence="3" id="KW-1185">Reference proteome</keyword>
<feature type="compositionally biased region" description="Polar residues" evidence="1">
    <location>
        <begin position="57"/>
        <end position="69"/>
    </location>
</feature>
<evidence type="ECO:0008006" key="4">
    <source>
        <dbReference type="Google" id="ProtNLM"/>
    </source>
</evidence>
<evidence type="ECO:0000313" key="2">
    <source>
        <dbReference type="EMBL" id="GGY39920.1"/>
    </source>
</evidence>